<feature type="domain" description="Metallo-beta-lactamase" evidence="1">
    <location>
        <begin position="31"/>
        <end position="200"/>
    </location>
</feature>
<keyword evidence="2" id="KW-0378">Hydrolase</keyword>
<dbReference type="OrthoDB" id="235784at2"/>
<dbReference type="PANTHER" id="PTHR23131:SF0">
    <property type="entry name" value="ENDORIBONUCLEASE LACTB2"/>
    <property type="match status" value="1"/>
</dbReference>
<dbReference type="SMART" id="SM00849">
    <property type="entry name" value="Lactamase_B"/>
    <property type="match status" value="1"/>
</dbReference>
<dbReference type="Pfam" id="PF00753">
    <property type="entry name" value="Lactamase_B"/>
    <property type="match status" value="1"/>
</dbReference>
<sequence>MFKVETSVRESYHAGVDCGYGVITLPGTKMSVYSFYIDGLLIDTGSPLLLNDYIPIFMNKPIDQVVLTHYHEDHAGGAKWIQDHLGSPIYIHESSVQTCREPFHYPEYRKLAWGQTESFQANPLPSSFSSRNETWETIHTPGHTEDHVSFYNHDRKALFSGDLYVLTRTKVILAEEDITQTMASLKKSLAYDFEAVYCSHAGYLPNGRKRLTDKLHYLEEVEEKVIRLHESGMEAKSINKELFPKQYPITIVSDGEWDSHHIVTSILRKHQAL</sequence>
<evidence type="ECO:0000313" key="3">
    <source>
        <dbReference type="Proteomes" id="UP000239663"/>
    </source>
</evidence>
<evidence type="ECO:0000313" key="2">
    <source>
        <dbReference type="EMBL" id="PQD96539.1"/>
    </source>
</evidence>
<dbReference type="Gene3D" id="3.60.15.10">
    <property type="entry name" value="Ribonuclease Z/Hydroxyacylglutathione hydrolase-like"/>
    <property type="match status" value="1"/>
</dbReference>
<protein>
    <submittedName>
        <fullName evidence="2">MBL fold metallo-hydrolase</fullName>
    </submittedName>
</protein>
<name>A0A2S7N3E7_9BACI</name>
<organism evidence="2 3">
    <name type="scientific">Pradoshia eiseniae</name>
    <dbReference type="NCBI Taxonomy" id="2064768"/>
    <lineage>
        <taxon>Bacteria</taxon>
        <taxon>Bacillati</taxon>
        <taxon>Bacillota</taxon>
        <taxon>Bacilli</taxon>
        <taxon>Bacillales</taxon>
        <taxon>Bacillaceae</taxon>
        <taxon>Pradoshia</taxon>
    </lineage>
</organism>
<dbReference type="SUPFAM" id="SSF56281">
    <property type="entry name" value="Metallo-hydrolase/oxidoreductase"/>
    <property type="match status" value="1"/>
</dbReference>
<accession>A0A2S7N3E7</accession>
<evidence type="ECO:0000259" key="1">
    <source>
        <dbReference type="SMART" id="SM00849"/>
    </source>
</evidence>
<dbReference type="Proteomes" id="UP000239663">
    <property type="component" value="Unassembled WGS sequence"/>
</dbReference>
<dbReference type="InterPro" id="IPR036866">
    <property type="entry name" value="RibonucZ/Hydroxyglut_hydro"/>
</dbReference>
<dbReference type="GO" id="GO:0016787">
    <property type="term" value="F:hydrolase activity"/>
    <property type="evidence" value="ECO:0007669"/>
    <property type="project" value="UniProtKB-KW"/>
</dbReference>
<dbReference type="InterPro" id="IPR050662">
    <property type="entry name" value="Sec-metab_biosynth-thioest"/>
</dbReference>
<keyword evidence="3" id="KW-1185">Reference proteome</keyword>
<comment type="caution">
    <text evidence="2">The sequence shown here is derived from an EMBL/GenBank/DDBJ whole genome shotgun (WGS) entry which is preliminary data.</text>
</comment>
<gene>
    <name evidence="2" type="ORF">CYL18_01165</name>
</gene>
<dbReference type="AlphaFoldDB" id="A0A2S7N3E7"/>
<dbReference type="PANTHER" id="PTHR23131">
    <property type="entry name" value="ENDORIBONUCLEASE LACTB2"/>
    <property type="match status" value="1"/>
</dbReference>
<dbReference type="InterPro" id="IPR001279">
    <property type="entry name" value="Metallo-B-lactamas"/>
</dbReference>
<dbReference type="EMBL" id="PKOZ01000001">
    <property type="protein sequence ID" value="PQD96539.1"/>
    <property type="molecule type" value="Genomic_DNA"/>
</dbReference>
<reference evidence="2 3" key="1">
    <citation type="submission" date="2017-12" db="EMBL/GenBank/DDBJ databases">
        <title>Taxonomic description and draft genome of Pradoshia cofamensis Gen. nov., sp. nov., a thermotolerant bacillale isolated from anterior gut of earthworm Eisenia fetida.</title>
        <authorList>
            <person name="Saha T."/>
            <person name="Chakraborty R."/>
        </authorList>
    </citation>
    <scope>NUCLEOTIDE SEQUENCE [LARGE SCALE GENOMIC DNA]</scope>
    <source>
        <strain evidence="2 3">EAG3</strain>
    </source>
</reference>
<proteinExistence type="predicted"/>